<organism evidence="12 13">
    <name type="scientific">Camelimonas lactis</name>
    <dbReference type="NCBI Taxonomy" id="659006"/>
    <lineage>
        <taxon>Bacteria</taxon>
        <taxon>Pseudomonadati</taxon>
        <taxon>Pseudomonadota</taxon>
        <taxon>Alphaproteobacteria</taxon>
        <taxon>Hyphomicrobiales</taxon>
        <taxon>Chelatococcaceae</taxon>
        <taxon>Camelimonas</taxon>
    </lineage>
</organism>
<dbReference type="CDD" id="cd16913">
    <property type="entry name" value="YkuD_like"/>
    <property type="match status" value="1"/>
</dbReference>
<reference evidence="12 13" key="1">
    <citation type="submission" date="2019-03" db="EMBL/GenBank/DDBJ databases">
        <title>Genomic Encyclopedia of Type Strains, Phase IV (KMG-IV): sequencing the most valuable type-strain genomes for metagenomic binning, comparative biology and taxonomic classification.</title>
        <authorList>
            <person name="Goeker M."/>
        </authorList>
    </citation>
    <scope>NUCLEOTIDE SEQUENCE [LARGE SCALE GENOMIC DNA]</scope>
    <source>
        <strain evidence="12 13">DSM 22958</strain>
    </source>
</reference>
<evidence type="ECO:0000256" key="8">
    <source>
        <dbReference type="ARBA" id="ARBA00023316"/>
    </source>
</evidence>
<keyword evidence="7 9" id="KW-0573">Peptidoglycan synthesis</keyword>
<evidence type="ECO:0000256" key="7">
    <source>
        <dbReference type="ARBA" id="ARBA00022984"/>
    </source>
</evidence>
<comment type="pathway">
    <text evidence="1 9">Cell wall biogenesis; peptidoglycan biosynthesis.</text>
</comment>
<feature type="active site" description="Proton donor/acceptor" evidence="9">
    <location>
        <position position="172"/>
    </location>
</feature>
<dbReference type="Pfam" id="PF03734">
    <property type="entry name" value="YkuD"/>
    <property type="match status" value="1"/>
</dbReference>
<evidence type="ECO:0000313" key="13">
    <source>
        <dbReference type="Proteomes" id="UP000294881"/>
    </source>
</evidence>
<dbReference type="InterPro" id="IPR038063">
    <property type="entry name" value="Transpep_catalytic_dom"/>
</dbReference>
<keyword evidence="6 9" id="KW-0133">Cell shape</keyword>
<keyword evidence="4" id="KW-0808">Transferase</keyword>
<keyword evidence="8 9" id="KW-0961">Cell wall biogenesis/degradation</keyword>
<dbReference type="SUPFAM" id="SSF141523">
    <property type="entry name" value="L,D-transpeptidase catalytic domain-like"/>
    <property type="match status" value="1"/>
</dbReference>
<dbReference type="GO" id="GO:0071555">
    <property type="term" value="P:cell wall organization"/>
    <property type="evidence" value="ECO:0007669"/>
    <property type="project" value="UniProtKB-UniRule"/>
</dbReference>
<gene>
    <name evidence="12" type="ORF">EV666_11137</name>
</gene>
<dbReference type="PROSITE" id="PS52029">
    <property type="entry name" value="LD_TPASE"/>
    <property type="match status" value="1"/>
</dbReference>
<evidence type="ECO:0000256" key="3">
    <source>
        <dbReference type="ARBA" id="ARBA00022676"/>
    </source>
</evidence>
<dbReference type="InterPro" id="IPR050979">
    <property type="entry name" value="LD-transpeptidase"/>
</dbReference>
<accession>A0A4R2GQI9</accession>
<dbReference type="UniPathway" id="UPA00219"/>
<dbReference type="GO" id="GO:0008360">
    <property type="term" value="P:regulation of cell shape"/>
    <property type="evidence" value="ECO:0007669"/>
    <property type="project" value="UniProtKB-UniRule"/>
</dbReference>
<dbReference type="EMBL" id="SLWL01000011">
    <property type="protein sequence ID" value="TCO11762.1"/>
    <property type="molecule type" value="Genomic_DNA"/>
</dbReference>
<sequence>MMDRRRFLLAAPVFLAACTDRSRPELAAPPPVDPYYARIYQEIDDGRFTVAAVDLTQIDPRFLRREVDYDTTEQPGTIVVDPGAHYLYLVRPGGRAIRYGVGVGRAGFRWNGRATVARKASWPVWTPPAAMVKRDPKARPWAKGMPGGPDNPLGARALYLFQGSRDTLYRIHGTNDPGSIGLSLSSGCIRLLNQDIIHLYSQVPVGTKVVVKKYDGPVPTGPVEDEAVPDAVAAAEG</sequence>
<evidence type="ECO:0000259" key="11">
    <source>
        <dbReference type="PROSITE" id="PS52029"/>
    </source>
</evidence>
<evidence type="ECO:0000256" key="4">
    <source>
        <dbReference type="ARBA" id="ARBA00022679"/>
    </source>
</evidence>
<dbReference type="GO" id="GO:0071972">
    <property type="term" value="F:peptidoglycan L,D-transpeptidase activity"/>
    <property type="evidence" value="ECO:0007669"/>
    <property type="project" value="TreeGrafter"/>
</dbReference>
<dbReference type="Gene3D" id="2.40.440.10">
    <property type="entry name" value="L,D-transpeptidase catalytic domain-like"/>
    <property type="match status" value="1"/>
</dbReference>
<dbReference type="AlphaFoldDB" id="A0A4R2GQI9"/>
<keyword evidence="5" id="KW-0378">Hydrolase</keyword>
<feature type="active site" description="Nucleophile" evidence="9">
    <location>
        <position position="188"/>
    </location>
</feature>
<comment type="caution">
    <text evidence="12">The sequence shown here is derived from an EMBL/GenBank/DDBJ whole genome shotgun (WGS) entry which is preliminary data.</text>
</comment>
<evidence type="ECO:0000256" key="1">
    <source>
        <dbReference type="ARBA" id="ARBA00004752"/>
    </source>
</evidence>
<dbReference type="Proteomes" id="UP000294881">
    <property type="component" value="Unassembled WGS sequence"/>
</dbReference>
<dbReference type="GO" id="GO:0005576">
    <property type="term" value="C:extracellular region"/>
    <property type="evidence" value="ECO:0007669"/>
    <property type="project" value="TreeGrafter"/>
</dbReference>
<dbReference type="FunFam" id="2.40.440.10:FF:000002">
    <property type="entry name" value="L,D-transpeptidase ErfK/SrfK"/>
    <property type="match status" value="1"/>
</dbReference>
<dbReference type="GO" id="GO:0016757">
    <property type="term" value="F:glycosyltransferase activity"/>
    <property type="evidence" value="ECO:0007669"/>
    <property type="project" value="UniProtKB-KW"/>
</dbReference>
<dbReference type="GO" id="GO:0018104">
    <property type="term" value="P:peptidoglycan-protein cross-linking"/>
    <property type="evidence" value="ECO:0007669"/>
    <property type="project" value="TreeGrafter"/>
</dbReference>
<dbReference type="RefSeq" id="WP_132008413.1">
    <property type="nucleotide sequence ID" value="NZ_JBHUNN010000002.1"/>
</dbReference>
<keyword evidence="12" id="KW-0449">Lipoprotein</keyword>
<name>A0A4R2GQI9_9HYPH</name>
<evidence type="ECO:0000256" key="9">
    <source>
        <dbReference type="PROSITE-ProRule" id="PRU01373"/>
    </source>
</evidence>
<comment type="similarity">
    <text evidence="2">Belongs to the YkuD family.</text>
</comment>
<evidence type="ECO:0000256" key="2">
    <source>
        <dbReference type="ARBA" id="ARBA00005992"/>
    </source>
</evidence>
<keyword evidence="3" id="KW-0328">Glycosyltransferase</keyword>
<dbReference type="PANTHER" id="PTHR30582:SF24">
    <property type="entry name" value="L,D-TRANSPEPTIDASE ERFK_SRFK-RELATED"/>
    <property type="match status" value="1"/>
</dbReference>
<evidence type="ECO:0000256" key="5">
    <source>
        <dbReference type="ARBA" id="ARBA00022801"/>
    </source>
</evidence>
<protein>
    <submittedName>
        <fullName evidence="12">Lipoprotein-anchoring transpeptidase ErfK/SrfK</fullName>
    </submittedName>
</protein>
<evidence type="ECO:0000256" key="6">
    <source>
        <dbReference type="ARBA" id="ARBA00022960"/>
    </source>
</evidence>
<dbReference type="OrthoDB" id="9795305at2"/>
<evidence type="ECO:0000313" key="12">
    <source>
        <dbReference type="EMBL" id="TCO11762.1"/>
    </source>
</evidence>
<feature type="domain" description="L,D-TPase catalytic" evidence="11">
    <location>
        <begin position="76"/>
        <end position="212"/>
    </location>
</feature>
<proteinExistence type="inferred from homology"/>
<dbReference type="PANTHER" id="PTHR30582">
    <property type="entry name" value="L,D-TRANSPEPTIDASE"/>
    <property type="match status" value="1"/>
</dbReference>
<dbReference type="InterPro" id="IPR005490">
    <property type="entry name" value="LD_TPept_cat_dom"/>
</dbReference>
<evidence type="ECO:0000256" key="10">
    <source>
        <dbReference type="SAM" id="MobiDB-lite"/>
    </source>
</evidence>
<keyword evidence="13" id="KW-1185">Reference proteome</keyword>
<dbReference type="PROSITE" id="PS51257">
    <property type="entry name" value="PROKAR_LIPOPROTEIN"/>
    <property type="match status" value="1"/>
</dbReference>
<feature type="region of interest" description="Disordered" evidence="10">
    <location>
        <begin position="217"/>
        <end position="237"/>
    </location>
</feature>